<organism evidence="4 5">
    <name type="scientific">Aliikangiella marina</name>
    <dbReference type="NCBI Taxonomy" id="1712262"/>
    <lineage>
        <taxon>Bacteria</taxon>
        <taxon>Pseudomonadati</taxon>
        <taxon>Pseudomonadota</taxon>
        <taxon>Gammaproteobacteria</taxon>
        <taxon>Oceanospirillales</taxon>
        <taxon>Pleioneaceae</taxon>
        <taxon>Aliikangiella</taxon>
    </lineage>
</organism>
<keyword evidence="5" id="KW-1185">Reference proteome</keyword>
<dbReference type="CDD" id="cd06464">
    <property type="entry name" value="ACD_sHsps-like"/>
    <property type="match status" value="1"/>
</dbReference>
<dbReference type="Pfam" id="PF00011">
    <property type="entry name" value="HSP20"/>
    <property type="match status" value="1"/>
</dbReference>
<dbReference type="RefSeq" id="WP_142888069.1">
    <property type="nucleotide sequence ID" value="NZ_VIKR01000001.1"/>
</dbReference>
<name>A0A545THK3_9GAMM</name>
<accession>A0A545THK3</accession>
<feature type="domain" description="SHSP" evidence="3">
    <location>
        <begin position="30"/>
        <end position="140"/>
    </location>
</feature>
<dbReference type="AlphaFoldDB" id="A0A545THK3"/>
<dbReference type="OrthoDB" id="9792695at2"/>
<dbReference type="InterPro" id="IPR002068">
    <property type="entry name" value="A-crystallin/Hsp20_dom"/>
</dbReference>
<proteinExistence type="inferred from homology"/>
<dbReference type="Proteomes" id="UP000317839">
    <property type="component" value="Unassembled WGS sequence"/>
</dbReference>
<comment type="similarity">
    <text evidence="1 2">Belongs to the small heat shock protein (HSP20) family.</text>
</comment>
<evidence type="ECO:0000313" key="5">
    <source>
        <dbReference type="Proteomes" id="UP000317839"/>
    </source>
</evidence>
<evidence type="ECO:0000313" key="4">
    <source>
        <dbReference type="EMBL" id="TQV76709.1"/>
    </source>
</evidence>
<dbReference type="PANTHER" id="PTHR11527">
    <property type="entry name" value="HEAT-SHOCK PROTEIN 20 FAMILY MEMBER"/>
    <property type="match status" value="1"/>
</dbReference>
<dbReference type="InterPro" id="IPR031107">
    <property type="entry name" value="Small_HSP"/>
</dbReference>
<dbReference type="PROSITE" id="PS01031">
    <property type="entry name" value="SHSP"/>
    <property type="match status" value="1"/>
</dbReference>
<dbReference type="SUPFAM" id="SSF49764">
    <property type="entry name" value="HSP20-like chaperones"/>
    <property type="match status" value="1"/>
</dbReference>
<reference evidence="4 5" key="1">
    <citation type="submission" date="2019-06" db="EMBL/GenBank/DDBJ databases">
        <title>Draft genome of Aliikangiella marina GYP-15.</title>
        <authorList>
            <person name="Wang G."/>
        </authorList>
    </citation>
    <scope>NUCLEOTIDE SEQUENCE [LARGE SCALE GENOMIC DNA]</scope>
    <source>
        <strain evidence="4 5">GYP-15</strain>
    </source>
</reference>
<dbReference type="EMBL" id="VIKR01000001">
    <property type="protein sequence ID" value="TQV76709.1"/>
    <property type="molecule type" value="Genomic_DNA"/>
</dbReference>
<dbReference type="Gene3D" id="2.60.40.790">
    <property type="match status" value="1"/>
</dbReference>
<protein>
    <submittedName>
        <fullName evidence="4">Hsp20/alpha crystallin family protein</fullName>
    </submittedName>
</protein>
<dbReference type="InterPro" id="IPR008978">
    <property type="entry name" value="HSP20-like_chaperone"/>
</dbReference>
<evidence type="ECO:0000259" key="3">
    <source>
        <dbReference type="PROSITE" id="PS01031"/>
    </source>
</evidence>
<evidence type="ECO:0000256" key="2">
    <source>
        <dbReference type="RuleBase" id="RU003616"/>
    </source>
</evidence>
<gene>
    <name evidence="4" type="ORF">FLL45_01755</name>
</gene>
<evidence type="ECO:0000256" key="1">
    <source>
        <dbReference type="PROSITE-ProRule" id="PRU00285"/>
    </source>
</evidence>
<comment type="caution">
    <text evidence="4">The sequence shown here is derived from an EMBL/GenBank/DDBJ whole genome shotgun (WGS) entry which is preliminary data.</text>
</comment>
<sequence>MSLVRWNPLRDFDSFFTPTNRFFSTPEMKNVETSWKPLVDVTEDASEYLIKAELPEVKKEDIHVTSNNGYLTISGERKFEKEDKKLHTMERFYGSFERSFNLPDDVREEDINAEFKDGLLTLHLRKTEVPQASQTRIDIK</sequence>